<evidence type="ECO:0000313" key="1">
    <source>
        <dbReference type="EMBL" id="TWT60728.1"/>
    </source>
</evidence>
<comment type="caution">
    <text evidence="1">The sequence shown here is derived from an EMBL/GenBank/DDBJ whole genome shotgun (WGS) entry which is preliminary data.</text>
</comment>
<protein>
    <submittedName>
        <fullName evidence="1">Uncharacterized protein</fullName>
    </submittedName>
</protein>
<dbReference type="Pfam" id="PF16260">
    <property type="entry name" value="DUF4914"/>
    <property type="match status" value="1"/>
</dbReference>
<gene>
    <name evidence="1" type="ORF">Pan54_14550</name>
</gene>
<keyword evidence="2" id="KW-1185">Reference proteome</keyword>
<reference evidence="1 2" key="1">
    <citation type="submission" date="2019-02" db="EMBL/GenBank/DDBJ databases">
        <title>Deep-cultivation of Planctomycetes and their phenomic and genomic characterization uncovers novel biology.</title>
        <authorList>
            <person name="Wiegand S."/>
            <person name="Jogler M."/>
            <person name="Boedeker C."/>
            <person name="Pinto D."/>
            <person name="Vollmers J."/>
            <person name="Rivas-Marin E."/>
            <person name="Kohn T."/>
            <person name="Peeters S.H."/>
            <person name="Heuer A."/>
            <person name="Rast P."/>
            <person name="Oberbeckmann S."/>
            <person name="Bunk B."/>
            <person name="Jeske O."/>
            <person name="Meyerdierks A."/>
            <person name="Storesund J.E."/>
            <person name="Kallscheuer N."/>
            <person name="Luecker S."/>
            <person name="Lage O.M."/>
            <person name="Pohl T."/>
            <person name="Merkel B.J."/>
            <person name="Hornburger P."/>
            <person name="Mueller R.-W."/>
            <person name="Bruemmer F."/>
            <person name="Labrenz M."/>
            <person name="Spormann A.M."/>
            <person name="Op Den Camp H."/>
            <person name="Overmann J."/>
            <person name="Amann R."/>
            <person name="Jetten M.S.M."/>
            <person name="Mascher T."/>
            <person name="Medema M.H."/>
            <person name="Devos D.P."/>
            <person name="Kaster A.-K."/>
            <person name="Ovreas L."/>
            <person name="Rohde M."/>
            <person name="Galperin M.Y."/>
            <person name="Jogler C."/>
        </authorList>
    </citation>
    <scope>NUCLEOTIDE SEQUENCE [LARGE SCALE GENOMIC DNA]</scope>
    <source>
        <strain evidence="1 2">Pan54</strain>
    </source>
</reference>
<proteinExistence type="predicted"/>
<sequence length="241" mass="27999">MFTPVLPKVSLSHSTEAVLGEPKSMRSFSYTAEFLEAAVPDDQGYYKVGYHLDNRFVPDVIVCPIKNEVTANCMEACMRQRDQECMEIAYDLATYKMNYDKRFSEDFDSLRHETFVRLRIQDLGYFFFNVGRGGKGFVVFTIIPANAGFFALDFAMVQGIIPIQEIDAKGEDYHHSVIIFIALTFHYSHFEGKLVVVYNRREEFRELYICNLYSGKQCILKLNRECTIRIEPQKPWPGKFR</sequence>
<organism evidence="1 2">
    <name type="scientific">Rubinisphaera italica</name>
    <dbReference type="NCBI Taxonomy" id="2527969"/>
    <lineage>
        <taxon>Bacteria</taxon>
        <taxon>Pseudomonadati</taxon>
        <taxon>Planctomycetota</taxon>
        <taxon>Planctomycetia</taxon>
        <taxon>Planctomycetales</taxon>
        <taxon>Planctomycetaceae</taxon>
        <taxon>Rubinisphaera</taxon>
    </lineage>
</organism>
<dbReference type="AlphaFoldDB" id="A0A5C5XD51"/>
<dbReference type="InterPro" id="IPR032583">
    <property type="entry name" value="DUF4914"/>
</dbReference>
<dbReference type="RefSeq" id="WP_261343169.1">
    <property type="nucleotide sequence ID" value="NZ_SJPG01000001.1"/>
</dbReference>
<name>A0A5C5XD51_9PLAN</name>
<accession>A0A5C5XD51</accession>
<dbReference type="EMBL" id="SJPG01000001">
    <property type="protein sequence ID" value="TWT60728.1"/>
    <property type="molecule type" value="Genomic_DNA"/>
</dbReference>
<dbReference type="Proteomes" id="UP000316095">
    <property type="component" value="Unassembled WGS sequence"/>
</dbReference>
<evidence type="ECO:0000313" key="2">
    <source>
        <dbReference type="Proteomes" id="UP000316095"/>
    </source>
</evidence>